<dbReference type="Pfam" id="PF05024">
    <property type="entry name" value="Gpi1"/>
    <property type="match status" value="1"/>
</dbReference>
<dbReference type="PANTHER" id="PTHR21329:SF3">
    <property type="entry name" value="PHOSPHATIDYLINOSITOL N-ACETYLGLUCOSAMINYLTRANSFERASE SUBUNIT Q"/>
    <property type="match status" value="1"/>
</dbReference>
<evidence type="ECO:0000313" key="7">
    <source>
        <dbReference type="Proteomes" id="UP000288725"/>
    </source>
</evidence>
<evidence type="ECO:0000256" key="5">
    <source>
        <dbReference type="SAM" id="Phobius"/>
    </source>
</evidence>
<comment type="caution">
    <text evidence="6">The sequence shown here is derived from an EMBL/GenBank/DDBJ whole genome shotgun (WGS) entry which is preliminary data.</text>
</comment>
<feature type="region of interest" description="Disordered" evidence="4">
    <location>
        <begin position="821"/>
        <end position="843"/>
    </location>
</feature>
<evidence type="ECO:0000256" key="1">
    <source>
        <dbReference type="ARBA" id="ARBA00006196"/>
    </source>
</evidence>
<comment type="similarity">
    <text evidence="1">Belongs to the TRIAP1/MDM35 family.</text>
</comment>
<dbReference type="InterPro" id="IPR007918">
    <property type="entry name" value="MDM35_apoptosis"/>
</dbReference>
<feature type="transmembrane region" description="Helical" evidence="5">
    <location>
        <begin position="609"/>
        <end position="625"/>
    </location>
</feature>
<feature type="transmembrane region" description="Helical" evidence="5">
    <location>
        <begin position="480"/>
        <end position="498"/>
    </location>
</feature>
<reference evidence="6 7" key="1">
    <citation type="submission" date="2018-12" db="EMBL/GenBank/DDBJ databases">
        <title>Genome of Verticillium dahliae isolate Getta Getta.</title>
        <authorList>
            <person name="Gardiner D.M."/>
        </authorList>
    </citation>
    <scope>NUCLEOTIDE SEQUENCE [LARGE SCALE GENOMIC DNA]</scope>
    <source>
        <strain evidence="6 7">Getta Getta</strain>
    </source>
</reference>
<evidence type="ECO:0000256" key="3">
    <source>
        <dbReference type="SAM" id="Coils"/>
    </source>
</evidence>
<dbReference type="Proteomes" id="UP000288725">
    <property type="component" value="Chromosome 1"/>
</dbReference>
<feature type="transmembrane region" description="Helical" evidence="5">
    <location>
        <begin position="569"/>
        <end position="589"/>
    </location>
</feature>
<keyword evidence="5" id="KW-0812">Transmembrane</keyword>
<feature type="coiled-coil region" evidence="3">
    <location>
        <begin position="291"/>
        <end position="320"/>
    </location>
</feature>
<evidence type="ECO:0000256" key="2">
    <source>
        <dbReference type="ARBA" id="ARBA00023157"/>
    </source>
</evidence>
<dbReference type="GO" id="GO:0005783">
    <property type="term" value="C:endoplasmic reticulum"/>
    <property type="evidence" value="ECO:0007669"/>
    <property type="project" value="TreeGrafter"/>
</dbReference>
<keyword evidence="2" id="KW-1015">Disulfide bond</keyword>
<keyword evidence="3" id="KW-0175">Coiled coil</keyword>
<name>A0A444S9F4_VERDA</name>
<protein>
    <recommendedName>
        <fullName evidence="8">N-acetylglucosaminyl-phosphatidylinositol biosynthetic protein gpi1</fullName>
    </recommendedName>
</protein>
<evidence type="ECO:0000313" key="6">
    <source>
        <dbReference type="EMBL" id="RXG50003.1"/>
    </source>
</evidence>
<feature type="transmembrane region" description="Helical" evidence="5">
    <location>
        <begin position="383"/>
        <end position="405"/>
    </location>
</feature>
<keyword evidence="5" id="KW-1133">Transmembrane helix</keyword>
<evidence type="ECO:0008006" key="8">
    <source>
        <dbReference type="Google" id="ProtNLM"/>
    </source>
</evidence>
<dbReference type="AlphaFoldDB" id="A0A444S9F4"/>
<feature type="transmembrane region" description="Helical" evidence="5">
    <location>
        <begin position="540"/>
        <end position="562"/>
    </location>
</feature>
<feature type="compositionally biased region" description="Gly residues" evidence="4">
    <location>
        <begin position="833"/>
        <end position="843"/>
    </location>
</feature>
<accession>A0A444S9F4</accession>
<dbReference type="Pfam" id="PF05254">
    <property type="entry name" value="UPF0203"/>
    <property type="match status" value="1"/>
</dbReference>
<keyword evidence="5" id="KW-0472">Membrane</keyword>
<proteinExistence type="inferred from homology"/>
<dbReference type="GO" id="GO:0016020">
    <property type="term" value="C:membrane"/>
    <property type="evidence" value="ECO:0007669"/>
    <property type="project" value="InterPro"/>
</dbReference>
<gene>
    <name evidence="6" type="ORF">VDGE_00842</name>
</gene>
<dbReference type="InterPro" id="IPR007720">
    <property type="entry name" value="PigQ/GPI1"/>
</dbReference>
<feature type="transmembrane region" description="Helical" evidence="5">
    <location>
        <begin position="646"/>
        <end position="670"/>
    </location>
</feature>
<evidence type="ECO:0000256" key="4">
    <source>
        <dbReference type="SAM" id="MobiDB-lite"/>
    </source>
</evidence>
<sequence>MSASLAPECNEVKERYDTCFLKWYSEKYLRGVGADNNESAASTSWWKSRGKTTGRMTRHTWVASDGTDSMHPLSVVSFAIFVAGYITARWDLVTRLYELAIFAWDHGVVQRAAKGFALLTLLYCFIFIPVERLATREATLHPRSPASGVSAREQLHIQRSELSGVVVGWRNSPLDVFVVAVLDHVDPGHVEFAFKVGTLFRNSPHPVSHIYERCGHASMHVLGLTNAGEDVVLDPFLISAVTASGCRVPQITCAKATSIQIILYDRPLPSKMQYISLRPISLALGDNAPSAEEVESELEHERLENRQKEQKRKLVEKLKQHIIVKRSPSLKEKALPKIISQVNWAYELERLLQKNVSRIGTRPKRALSVSERVAEHAETMRNYVWDLVVLYLFPVIQWGFVYMLMGHRAVAEVLLRILEWRARPHYAALKDISATAQQVEIRLQQFCYWPIQYRTLRQRKDNWESITTSHPDYIRFYNSLWLVANDVIIGIALGSYIIDNGEWVAGSIAQLLQTYTVEALRRSISWLMGYPAGLKLNRELALFLGDLFLWVIEYWSGCIVITQKMLPHVVWFVGFSSFAGASMPIAVVSDLLSLLTVHIHCFYMASARIFHWQLTILISLFHLFRGKKHNILRNRIDSCDYDLDQLLVGTILFTVLFFLLPTVVVFYLNFAVARMVIISLKAVLDTLLSCLNHFPLFALMLRVKDPGRLPGGIRYELRNTVDARSHLQTSSQTPTSVIYLKPIPLTFGAMFHQYFQMGNRIRKHYLSPRVLFSLLTGQFVPPINRRNLYSLQYSMLPNQRPTIREMWNAVTAPSPGAKKPVPFIVNGRRYPSGPGGGGRARYH</sequence>
<dbReference type="PANTHER" id="PTHR21329">
    <property type="entry name" value="PHOSPHATIDYLINOSITOL N-ACETYLGLUCOSAMINYLTRANSFERASE SUBUNIT Q-RELATED"/>
    <property type="match status" value="1"/>
</dbReference>
<organism evidence="6 7">
    <name type="scientific">Verticillium dahliae</name>
    <name type="common">Verticillium wilt</name>
    <dbReference type="NCBI Taxonomy" id="27337"/>
    <lineage>
        <taxon>Eukaryota</taxon>
        <taxon>Fungi</taxon>
        <taxon>Dikarya</taxon>
        <taxon>Ascomycota</taxon>
        <taxon>Pezizomycotina</taxon>
        <taxon>Sordariomycetes</taxon>
        <taxon>Hypocreomycetidae</taxon>
        <taxon>Glomerellales</taxon>
        <taxon>Plectosphaerellaceae</taxon>
        <taxon>Verticillium</taxon>
    </lineage>
</organism>
<dbReference type="EMBL" id="RSDZ01000009">
    <property type="protein sequence ID" value="RXG50003.1"/>
    <property type="molecule type" value="Genomic_DNA"/>
</dbReference>
<dbReference type="GO" id="GO:0006506">
    <property type="term" value="P:GPI anchor biosynthetic process"/>
    <property type="evidence" value="ECO:0007669"/>
    <property type="project" value="InterPro"/>
</dbReference>